<dbReference type="InterPro" id="IPR058922">
    <property type="entry name" value="WHD_DRP"/>
</dbReference>
<evidence type="ECO:0000313" key="9">
    <source>
        <dbReference type="Proteomes" id="UP000467841"/>
    </source>
</evidence>
<dbReference type="GO" id="GO:0043531">
    <property type="term" value="F:ADP binding"/>
    <property type="evidence" value="ECO:0007669"/>
    <property type="project" value="InterPro"/>
</dbReference>
<dbReference type="Pfam" id="PF00931">
    <property type="entry name" value="NB-ARC"/>
    <property type="match status" value="1"/>
</dbReference>
<protein>
    <recommendedName>
        <fullName evidence="10">NB-ARC domain-containing protein</fullName>
    </recommendedName>
</protein>
<keyword evidence="2" id="KW-0547">Nucleotide-binding</keyword>
<dbReference type="Gene3D" id="3.80.10.10">
    <property type="entry name" value="Ribonuclease Inhibitor"/>
    <property type="match status" value="1"/>
</dbReference>
<name>A0A6D2K412_9BRAS</name>
<dbReference type="InterPro" id="IPR038005">
    <property type="entry name" value="RX-like_CC"/>
</dbReference>
<dbReference type="FunFam" id="1.10.8.430:FF:000003">
    <property type="entry name" value="Probable disease resistance protein At5g66910"/>
    <property type="match status" value="1"/>
</dbReference>
<dbReference type="EMBL" id="CACVBM020001373">
    <property type="protein sequence ID" value="CAA7047442.1"/>
    <property type="molecule type" value="Genomic_DNA"/>
</dbReference>
<dbReference type="InterPro" id="IPR032675">
    <property type="entry name" value="LRR_dom_sf"/>
</dbReference>
<dbReference type="SUPFAM" id="SSF52540">
    <property type="entry name" value="P-loop containing nucleoside triphosphate hydrolases"/>
    <property type="match status" value="1"/>
</dbReference>
<evidence type="ECO:0000259" key="7">
    <source>
        <dbReference type="Pfam" id="PF23598"/>
    </source>
</evidence>
<keyword evidence="9" id="KW-1185">Reference proteome</keyword>
<dbReference type="SUPFAM" id="SSF52058">
    <property type="entry name" value="L domain-like"/>
    <property type="match status" value="1"/>
</dbReference>
<dbReference type="InterPro" id="IPR027417">
    <property type="entry name" value="P-loop_NTPase"/>
</dbReference>
<feature type="domain" description="Disease resistance N-terminal" evidence="5">
    <location>
        <begin position="5"/>
        <end position="87"/>
    </location>
</feature>
<dbReference type="InterPro" id="IPR044974">
    <property type="entry name" value="Disease_R_plants"/>
</dbReference>
<proteinExistence type="predicted"/>
<dbReference type="Gene3D" id="1.10.10.10">
    <property type="entry name" value="Winged helix-like DNA-binding domain superfamily/Winged helix DNA-binding domain"/>
    <property type="match status" value="1"/>
</dbReference>
<evidence type="ECO:0000256" key="3">
    <source>
        <dbReference type="ARBA" id="ARBA00022821"/>
    </source>
</evidence>
<keyword evidence="3" id="KW-0611">Plant defense</keyword>
<dbReference type="Gene3D" id="1.20.5.4130">
    <property type="match status" value="1"/>
</dbReference>
<dbReference type="InterPro" id="IPR041118">
    <property type="entry name" value="Rx_N"/>
</dbReference>
<dbReference type="FunFam" id="3.40.50.300:FF:001091">
    <property type="entry name" value="Probable disease resistance protein At1g61300"/>
    <property type="match status" value="1"/>
</dbReference>
<dbReference type="Proteomes" id="UP000467841">
    <property type="component" value="Unassembled WGS sequence"/>
</dbReference>
<feature type="domain" description="NB-ARC" evidence="4">
    <location>
        <begin position="180"/>
        <end position="292"/>
    </location>
</feature>
<dbReference type="InterPro" id="IPR055414">
    <property type="entry name" value="LRR_R13L4/SHOC2-like"/>
</dbReference>
<dbReference type="OrthoDB" id="646178at2759"/>
<dbReference type="PANTHER" id="PTHR23155">
    <property type="entry name" value="DISEASE RESISTANCE PROTEIN RP"/>
    <property type="match status" value="1"/>
</dbReference>
<dbReference type="InterPro" id="IPR002182">
    <property type="entry name" value="NB-ARC"/>
</dbReference>
<dbReference type="FunFam" id="1.10.10.10:FF:000322">
    <property type="entry name" value="Probable disease resistance protein At1g63360"/>
    <property type="match status" value="1"/>
</dbReference>
<feature type="domain" description="Disease resistance protein winged helix" evidence="6">
    <location>
        <begin position="379"/>
        <end position="450"/>
    </location>
</feature>
<accession>A0A6D2K412</accession>
<evidence type="ECO:0008006" key="10">
    <source>
        <dbReference type="Google" id="ProtNLM"/>
    </source>
</evidence>
<dbReference type="Pfam" id="PF23559">
    <property type="entry name" value="WHD_DRP"/>
    <property type="match status" value="1"/>
</dbReference>
<evidence type="ECO:0000259" key="4">
    <source>
        <dbReference type="Pfam" id="PF00931"/>
    </source>
</evidence>
<gene>
    <name evidence="8" type="ORF">MERR_LOCUS34677</name>
</gene>
<evidence type="ECO:0000256" key="1">
    <source>
        <dbReference type="ARBA" id="ARBA00022737"/>
    </source>
</evidence>
<comment type="caution">
    <text evidence="8">The sequence shown here is derived from an EMBL/GenBank/DDBJ whole genome shotgun (WGS) entry which is preliminary data.</text>
</comment>
<evidence type="ECO:0000256" key="2">
    <source>
        <dbReference type="ARBA" id="ARBA00022741"/>
    </source>
</evidence>
<dbReference type="PANTHER" id="PTHR23155:SF1185">
    <property type="entry name" value="DISEASE RESISTANCE RPP8-LIKE PROTEIN 3-RELATED"/>
    <property type="match status" value="1"/>
</dbReference>
<dbReference type="PRINTS" id="PR00364">
    <property type="entry name" value="DISEASERSIST"/>
</dbReference>
<feature type="domain" description="Disease resistance R13L4/SHOC-2-like LRR" evidence="7">
    <location>
        <begin position="538"/>
        <end position="763"/>
    </location>
</feature>
<evidence type="ECO:0000313" key="8">
    <source>
        <dbReference type="EMBL" id="CAA7047442.1"/>
    </source>
</evidence>
<dbReference type="Gene3D" id="3.40.50.300">
    <property type="entry name" value="P-loop containing nucleotide triphosphate hydrolases"/>
    <property type="match status" value="1"/>
</dbReference>
<keyword evidence="1" id="KW-0677">Repeat</keyword>
<dbReference type="Pfam" id="PF23598">
    <property type="entry name" value="LRR_14"/>
    <property type="match status" value="1"/>
</dbReference>
<evidence type="ECO:0000259" key="6">
    <source>
        <dbReference type="Pfam" id="PF23559"/>
    </source>
</evidence>
<dbReference type="AlphaFoldDB" id="A0A6D2K412"/>
<dbReference type="CDD" id="cd14798">
    <property type="entry name" value="RX-CC_like"/>
    <property type="match status" value="1"/>
</dbReference>
<dbReference type="InterPro" id="IPR036388">
    <property type="entry name" value="WH-like_DNA-bd_sf"/>
</dbReference>
<evidence type="ECO:0000259" key="5">
    <source>
        <dbReference type="Pfam" id="PF18052"/>
    </source>
</evidence>
<dbReference type="Pfam" id="PF18052">
    <property type="entry name" value="Rx_N"/>
    <property type="match status" value="1"/>
</dbReference>
<dbReference type="GO" id="GO:0098542">
    <property type="term" value="P:defense response to other organism"/>
    <property type="evidence" value="ECO:0007669"/>
    <property type="project" value="TreeGrafter"/>
</dbReference>
<reference evidence="8" key="1">
    <citation type="submission" date="2020-01" db="EMBL/GenBank/DDBJ databases">
        <authorList>
            <person name="Mishra B."/>
        </authorList>
    </citation>
    <scope>NUCLEOTIDE SEQUENCE [LARGE SCALE GENOMIC DNA]</scope>
</reference>
<organism evidence="8 9">
    <name type="scientific">Microthlaspi erraticum</name>
    <dbReference type="NCBI Taxonomy" id="1685480"/>
    <lineage>
        <taxon>Eukaryota</taxon>
        <taxon>Viridiplantae</taxon>
        <taxon>Streptophyta</taxon>
        <taxon>Embryophyta</taxon>
        <taxon>Tracheophyta</taxon>
        <taxon>Spermatophyta</taxon>
        <taxon>Magnoliopsida</taxon>
        <taxon>eudicotyledons</taxon>
        <taxon>Gunneridae</taxon>
        <taxon>Pentapetalae</taxon>
        <taxon>rosids</taxon>
        <taxon>malvids</taxon>
        <taxon>Brassicales</taxon>
        <taxon>Brassicaceae</taxon>
        <taxon>Coluteocarpeae</taxon>
        <taxon>Microthlaspi</taxon>
    </lineage>
</organism>
<sequence>MAETILSFGLEKLWNLLVRESERFQGVEEQFNELKSDINMLRCFLEDASAKTHTSAMVRNTIKEIKEIVCDAEDIIETFLLKEGLGNTSDIRNSVRRFSCVILERKGLAFDMEALSNRISKVIRHMKILGVQQVITNEGYTQSLQKRKMKMRQTFSNDNEGVLVGLEGNVKILVGYSVNEDSNSQVVSITGMGGIGKTTLARQVFNHETINSHFEGLAWVSVSQQFTREYVWRTILQKLRPECKVSKMTEDELHKKLFQVLETQKALVVLDDMWTEEDWDLIKPMFPQEKEYKVDEEMEEMGKRMISHCGGLPLAVKVLGGLLTSQSTLREWKRIYENIKAHIIEVTSFSDKNISAVLYMSFEELPIYLKQCFLYLSYFPEDDEIDVEKLSYYWAAEGIPRPRYYDGASIRDIANGYIEELVKRNMIISKRDVGSSRFETFHLHDMMREVCLLKAEEDNFVQTSDASTYTAISTSQSQSRSRRLIIRSPDQTKVTMEGYNPKLRSLLFIMKEPMLIWNPSGSSSTFTSLHWMASGLCFTKLQLMRVLDLSRAEFEGEKLPSNIGKLIHLRYLSLYLARVTQLPSSIRNLKLLLYLNLHVDAKCPVQLPNVLKELQELRYLALPANLQEKTKLELGNLINLETFKNFSTKHNSLKDLHRMKRLKSLSILLNGERCTMETLPSCLGGLRNKIEDLTARDEKGDGSEFDVNFAYLVGLGEKSFCGRIMFCSIGLFPQLQKLDLHRLYEWEEWIVEEGSMPLLHTLSICYCPKLKELPDGLRFITSLKELTVVTTKREFKEKLSRGGEDSYKIQHIPLCNIKFDKNVYI</sequence>